<evidence type="ECO:0000256" key="12">
    <source>
        <dbReference type="SAM" id="Phobius"/>
    </source>
</evidence>
<evidence type="ECO:0000256" key="1">
    <source>
        <dbReference type="ARBA" id="ARBA00004162"/>
    </source>
</evidence>
<dbReference type="PROSITE" id="PS50011">
    <property type="entry name" value="PROTEIN_KINASE_DOM"/>
    <property type="match status" value="1"/>
</dbReference>
<dbReference type="Gene3D" id="1.10.510.10">
    <property type="entry name" value="Transferase(Phosphotransferase) domain 1"/>
    <property type="match status" value="1"/>
</dbReference>
<proteinExistence type="predicted"/>
<comment type="catalytic activity">
    <reaction evidence="10">
        <text>L-threonyl-[protein] + ATP = O-phospho-L-threonyl-[protein] + ADP + H(+)</text>
        <dbReference type="Rhea" id="RHEA:46608"/>
        <dbReference type="Rhea" id="RHEA-COMP:11060"/>
        <dbReference type="Rhea" id="RHEA-COMP:11605"/>
        <dbReference type="ChEBI" id="CHEBI:15378"/>
        <dbReference type="ChEBI" id="CHEBI:30013"/>
        <dbReference type="ChEBI" id="CHEBI:30616"/>
        <dbReference type="ChEBI" id="CHEBI:61977"/>
        <dbReference type="ChEBI" id="CHEBI:456216"/>
        <dbReference type="EC" id="2.7.11.1"/>
    </reaction>
</comment>
<keyword evidence="5 12" id="KW-0812">Transmembrane</keyword>
<reference evidence="14" key="2">
    <citation type="submission" date="2013-04" db="UniProtKB">
        <authorList>
            <consortium name="EnsemblPlants"/>
        </authorList>
    </citation>
    <scope>IDENTIFICATION</scope>
</reference>
<protein>
    <recommendedName>
        <fullName evidence="2">non-specific serine/threonine protein kinase</fullName>
        <ecNumber evidence="2">2.7.11.1</ecNumber>
    </recommendedName>
</protein>
<sequence>MALPTAVVAGIAAAVATLLLAAAAVAAAWWWRRARRSRTSDTGSSETTPPALVEWGRCGRTLSAPEYQGARQFSLEELAHATKNFGEANLVGAGSFGPVYKGLLLDGTVVAVKRRVASPRQDFVDEVKRLSEIWHRNVVTLIGYCQEGGLQMLVFEYLPNGSVCGHLYADTGKESMTRLEFKQRLSIAIGAAKGLNHLHSLVPPLIHKGFKTSNVLVDENFIAKVADAGIDRLLRGFDGGGAPSSCSSSIYQDPEVHSLSQLSESSDVYSFAVFLLELITGKEAASLISSEQREPLAHWMEAHFSSNELTDPRLGGSFTSEGMKELVGLTSQCLSTSARRRPRMRLIAAELDRILEKEMTLTTVMGDGTAIVTLGSQLFTS</sequence>
<keyword evidence="15" id="KW-1185">Reference proteome</keyword>
<accession>J3L7L5</accession>
<evidence type="ECO:0000256" key="9">
    <source>
        <dbReference type="ARBA" id="ARBA00023136"/>
    </source>
</evidence>
<keyword evidence="3" id="KW-0723">Serine/threonine-protein kinase</keyword>
<evidence type="ECO:0000256" key="2">
    <source>
        <dbReference type="ARBA" id="ARBA00012513"/>
    </source>
</evidence>
<evidence type="ECO:0000256" key="7">
    <source>
        <dbReference type="ARBA" id="ARBA00022840"/>
    </source>
</evidence>
<dbReference type="Gramene" id="OB01G52210.1">
    <property type="protein sequence ID" value="OB01G52210.1"/>
    <property type="gene ID" value="OB01G52210"/>
</dbReference>
<dbReference type="InterPro" id="IPR011009">
    <property type="entry name" value="Kinase-like_dom_sf"/>
</dbReference>
<dbReference type="InterPro" id="IPR001245">
    <property type="entry name" value="Ser-Thr/Tyr_kinase_cat_dom"/>
</dbReference>
<organism evidence="14">
    <name type="scientific">Oryza brachyantha</name>
    <name type="common">malo sina</name>
    <dbReference type="NCBI Taxonomy" id="4533"/>
    <lineage>
        <taxon>Eukaryota</taxon>
        <taxon>Viridiplantae</taxon>
        <taxon>Streptophyta</taxon>
        <taxon>Embryophyta</taxon>
        <taxon>Tracheophyta</taxon>
        <taxon>Spermatophyta</taxon>
        <taxon>Magnoliopsida</taxon>
        <taxon>Liliopsida</taxon>
        <taxon>Poales</taxon>
        <taxon>Poaceae</taxon>
        <taxon>BOP clade</taxon>
        <taxon>Oryzoideae</taxon>
        <taxon>Oryzeae</taxon>
        <taxon>Oryzinae</taxon>
        <taxon>Oryza</taxon>
    </lineage>
</organism>
<comment type="subcellular location">
    <subcellularLocation>
        <location evidence="1">Cell membrane</location>
        <topology evidence="1">Single-pass membrane protein</topology>
    </subcellularLocation>
</comment>
<keyword evidence="8 12" id="KW-1133">Transmembrane helix</keyword>
<dbReference type="OMA" id="QCMSFPG"/>
<dbReference type="AlphaFoldDB" id="J3L7L5"/>
<keyword evidence="4" id="KW-0808">Transferase</keyword>
<keyword evidence="6" id="KW-0547">Nucleotide-binding</keyword>
<reference evidence="14" key="1">
    <citation type="journal article" date="2013" name="Nat. Commun.">
        <title>Whole-genome sequencing of Oryza brachyantha reveals mechanisms underlying Oryza genome evolution.</title>
        <authorList>
            <person name="Chen J."/>
            <person name="Huang Q."/>
            <person name="Gao D."/>
            <person name="Wang J."/>
            <person name="Lang Y."/>
            <person name="Liu T."/>
            <person name="Li B."/>
            <person name="Bai Z."/>
            <person name="Luis Goicoechea J."/>
            <person name="Liang C."/>
            <person name="Chen C."/>
            <person name="Zhang W."/>
            <person name="Sun S."/>
            <person name="Liao Y."/>
            <person name="Zhang X."/>
            <person name="Yang L."/>
            <person name="Song C."/>
            <person name="Wang M."/>
            <person name="Shi J."/>
            <person name="Liu G."/>
            <person name="Liu J."/>
            <person name="Zhou H."/>
            <person name="Zhou W."/>
            <person name="Yu Q."/>
            <person name="An N."/>
            <person name="Chen Y."/>
            <person name="Cai Q."/>
            <person name="Wang B."/>
            <person name="Liu B."/>
            <person name="Min J."/>
            <person name="Huang Y."/>
            <person name="Wu H."/>
            <person name="Li Z."/>
            <person name="Zhang Y."/>
            <person name="Yin Y."/>
            <person name="Song W."/>
            <person name="Jiang J."/>
            <person name="Jackson S.A."/>
            <person name="Wing R.A."/>
            <person name="Wang J."/>
            <person name="Chen M."/>
        </authorList>
    </citation>
    <scope>NUCLEOTIDE SEQUENCE [LARGE SCALE GENOMIC DNA]</scope>
    <source>
        <strain evidence="14">cv. IRGC 101232</strain>
    </source>
</reference>
<evidence type="ECO:0000313" key="15">
    <source>
        <dbReference type="Proteomes" id="UP000006038"/>
    </source>
</evidence>
<evidence type="ECO:0000256" key="10">
    <source>
        <dbReference type="ARBA" id="ARBA00047899"/>
    </source>
</evidence>
<dbReference type="PANTHER" id="PTHR47982:SF4">
    <property type="entry name" value="NON-SPECIFIC SERINE_THREONINE PROTEIN KINASE"/>
    <property type="match status" value="1"/>
</dbReference>
<keyword evidence="9 12" id="KW-0472">Membrane</keyword>
<keyword evidence="7" id="KW-0067">ATP-binding</keyword>
<dbReference type="Gene3D" id="3.30.200.20">
    <property type="entry name" value="Phosphorylase Kinase, domain 1"/>
    <property type="match status" value="1"/>
</dbReference>
<dbReference type="SUPFAM" id="SSF56112">
    <property type="entry name" value="Protein kinase-like (PK-like)"/>
    <property type="match status" value="1"/>
</dbReference>
<dbReference type="FunFam" id="1.10.510.10:FF:000430">
    <property type="entry name" value="Protein kinase superfamily protein"/>
    <property type="match status" value="1"/>
</dbReference>
<evidence type="ECO:0000256" key="3">
    <source>
        <dbReference type="ARBA" id="ARBA00022527"/>
    </source>
</evidence>
<dbReference type="HOGENOM" id="CLU_000288_21_4_1"/>
<keyword evidence="3" id="KW-0418">Kinase</keyword>
<evidence type="ECO:0000313" key="14">
    <source>
        <dbReference type="EnsemblPlants" id="OB01G52210.1"/>
    </source>
</evidence>
<dbReference type="InterPro" id="IPR047117">
    <property type="entry name" value="PERK1-13-like"/>
</dbReference>
<dbReference type="PANTHER" id="PTHR47982">
    <property type="entry name" value="PROLINE-RICH RECEPTOR-LIKE PROTEIN KINASE PERK4"/>
    <property type="match status" value="1"/>
</dbReference>
<dbReference type="GO" id="GO:0005886">
    <property type="term" value="C:plasma membrane"/>
    <property type="evidence" value="ECO:0007669"/>
    <property type="project" value="UniProtKB-SubCell"/>
</dbReference>
<comment type="catalytic activity">
    <reaction evidence="11">
        <text>L-seryl-[protein] + ATP = O-phospho-L-seryl-[protein] + ADP + H(+)</text>
        <dbReference type="Rhea" id="RHEA:17989"/>
        <dbReference type="Rhea" id="RHEA-COMP:9863"/>
        <dbReference type="Rhea" id="RHEA-COMP:11604"/>
        <dbReference type="ChEBI" id="CHEBI:15378"/>
        <dbReference type="ChEBI" id="CHEBI:29999"/>
        <dbReference type="ChEBI" id="CHEBI:30616"/>
        <dbReference type="ChEBI" id="CHEBI:83421"/>
        <dbReference type="ChEBI" id="CHEBI:456216"/>
        <dbReference type="EC" id="2.7.11.1"/>
    </reaction>
</comment>
<feature type="domain" description="Protein kinase" evidence="13">
    <location>
        <begin position="85"/>
        <end position="355"/>
    </location>
</feature>
<dbReference type="Proteomes" id="UP000006038">
    <property type="component" value="Chromosome 1"/>
</dbReference>
<name>J3L7L5_ORYBR</name>
<evidence type="ECO:0000256" key="5">
    <source>
        <dbReference type="ARBA" id="ARBA00022692"/>
    </source>
</evidence>
<dbReference type="GO" id="GO:0004674">
    <property type="term" value="F:protein serine/threonine kinase activity"/>
    <property type="evidence" value="ECO:0007669"/>
    <property type="project" value="UniProtKB-KW"/>
</dbReference>
<evidence type="ECO:0000256" key="11">
    <source>
        <dbReference type="ARBA" id="ARBA00048679"/>
    </source>
</evidence>
<dbReference type="GO" id="GO:0005524">
    <property type="term" value="F:ATP binding"/>
    <property type="evidence" value="ECO:0007669"/>
    <property type="project" value="UniProtKB-KW"/>
</dbReference>
<evidence type="ECO:0000256" key="4">
    <source>
        <dbReference type="ARBA" id="ARBA00022679"/>
    </source>
</evidence>
<dbReference type="EC" id="2.7.11.1" evidence="2"/>
<dbReference type="FunFam" id="3.30.200.20:FF:000452">
    <property type="entry name" value="Receptor-like protein kinase THESEUS 1"/>
    <property type="match status" value="1"/>
</dbReference>
<evidence type="ECO:0000256" key="6">
    <source>
        <dbReference type="ARBA" id="ARBA00022741"/>
    </source>
</evidence>
<feature type="transmembrane region" description="Helical" evidence="12">
    <location>
        <begin position="6"/>
        <end position="31"/>
    </location>
</feature>
<dbReference type="Pfam" id="PF07714">
    <property type="entry name" value="PK_Tyr_Ser-Thr"/>
    <property type="match status" value="1"/>
</dbReference>
<dbReference type="eggNOG" id="KOG1187">
    <property type="taxonomic scope" value="Eukaryota"/>
</dbReference>
<evidence type="ECO:0000256" key="8">
    <source>
        <dbReference type="ARBA" id="ARBA00022989"/>
    </source>
</evidence>
<dbReference type="EnsemblPlants" id="OB01G52210.1">
    <property type="protein sequence ID" value="OB01G52210.1"/>
    <property type="gene ID" value="OB01G52210"/>
</dbReference>
<evidence type="ECO:0000259" key="13">
    <source>
        <dbReference type="PROSITE" id="PS50011"/>
    </source>
</evidence>
<dbReference type="InterPro" id="IPR000719">
    <property type="entry name" value="Prot_kinase_dom"/>
</dbReference>